<dbReference type="RefSeq" id="XP_068356042.1">
    <property type="nucleotide sequence ID" value="XM_068493417.1"/>
</dbReference>
<reference evidence="1" key="1">
    <citation type="submission" date="2016-10" db="EMBL/GenBank/DDBJ databases">
        <authorList>
            <person name="Benchimol M."/>
            <person name="Almeida L.G."/>
            <person name="Vasconcelos A.T."/>
            <person name="Perreira-Neves A."/>
            <person name="Rosa I.A."/>
            <person name="Tasca T."/>
            <person name="Bogo M.R."/>
            <person name="de Souza W."/>
        </authorList>
    </citation>
    <scope>NUCLEOTIDE SEQUENCE [LARGE SCALE GENOMIC DNA]</scope>
    <source>
        <strain evidence="1">K</strain>
    </source>
</reference>
<dbReference type="VEuPathDB" id="TrichDB:TRFO_06971"/>
<sequence>MIQKRVYAPKDEPFFEDYDSEKPFRTPNNASKRLLQAIKKIESRGFFDSDDSQEKFNDEYYDDDCFTDGYAESYESQILEFDSPNSDQEFFGSGFHQSKVPKYQINSEYTEKSGLYVPRDKIIREIEKINEIVIRLDEEFDMLDDKFDFTF</sequence>
<keyword evidence="2" id="KW-1185">Reference proteome</keyword>
<dbReference type="AlphaFoldDB" id="A0A1J4JW15"/>
<protein>
    <submittedName>
        <fullName evidence="1">Uncharacterized protein</fullName>
    </submittedName>
</protein>
<name>A0A1J4JW15_9EUKA</name>
<dbReference type="GeneID" id="94828121"/>
<dbReference type="Proteomes" id="UP000179807">
    <property type="component" value="Unassembled WGS sequence"/>
</dbReference>
<gene>
    <name evidence="1" type="ORF">TRFO_06971</name>
</gene>
<accession>A0A1J4JW15</accession>
<dbReference type="EMBL" id="MLAK01000849">
    <property type="protein sequence ID" value="OHT02906.1"/>
    <property type="molecule type" value="Genomic_DNA"/>
</dbReference>
<comment type="caution">
    <text evidence="1">The sequence shown here is derived from an EMBL/GenBank/DDBJ whole genome shotgun (WGS) entry which is preliminary data.</text>
</comment>
<evidence type="ECO:0000313" key="2">
    <source>
        <dbReference type="Proteomes" id="UP000179807"/>
    </source>
</evidence>
<proteinExistence type="predicted"/>
<evidence type="ECO:0000313" key="1">
    <source>
        <dbReference type="EMBL" id="OHT02906.1"/>
    </source>
</evidence>
<organism evidence="1 2">
    <name type="scientific">Tritrichomonas foetus</name>
    <dbReference type="NCBI Taxonomy" id="1144522"/>
    <lineage>
        <taxon>Eukaryota</taxon>
        <taxon>Metamonada</taxon>
        <taxon>Parabasalia</taxon>
        <taxon>Tritrichomonadida</taxon>
        <taxon>Tritrichomonadidae</taxon>
        <taxon>Tritrichomonas</taxon>
    </lineage>
</organism>